<protein>
    <submittedName>
        <fullName evidence="1">YckD family protein</fullName>
    </submittedName>
</protein>
<evidence type="ECO:0000313" key="2">
    <source>
        <dbReference type="Proteomes" id="UP001164726"/>
    </source>
</evidence>
<accession>A0A9E8S0Y1</accession>
<reference evidence="1" key="1">
    <citation type="submission" date="2022-09" db="EMBL/GenBank/DDBJ databases">
        <title>Complete Genomes of Fervidibacillus albus and Fervidibacillus halotolerans isolated from tidal flat sediments.</title>
        <authorList>
            <person name="Kwon K.K."/>
            <person name="Yang S.-H."/>
            <person name="Park M.J."/>
            <person name="Oh H.-M."/>
        </authorList>
    </citation>
    <scope>NUCLEOTIDE SEQUENCE</scope>
    <source>
        <strain evidence="1">MEBiC13594</strain>
    </source>
</reference>
<proteinExistence type="predicted"/>
<keyword evidence="2" id="KW-1185">Reference proteome</keyword>
<dbReference type="InterPro" id="IPR024485">
    <property type="entry name" value="DUF2680"/>
</dbReference>
<dbReference type="Proteomes" id="UP001164726">
    <property type="component" value="Chromosome"/>
</dbReference>
<name>A0A9E8S0Y1_9BACI</name>
<dbReference type="KEGG" id="fhl:OE105_02295"/>
<evidence type="ECO:0000313" key="1">
    <source>
        <dbReference type="EMBL" id="WAA12977.1"/>
    </source>
</evidence>
<organism evidence="1 2">
    <name type="scientific">Fervidibacillus halotolerans</name>
    <dbReference type="NCBI Taxonomy" id="2980027"/>
    <lineage>
        <taxon>Bacteria</taxon>
        <taxon>Bacillati</taxon>
        <taxon>Bacillota</taxon>
        <taxon>Bacilli</taxon>
        <taxon>Bacillales</taxon>
        <taxon>Bacillaceae</taxon>
        <taxon>Fervidibacillus</taxon>
    </lineage>
</organism>
<dbReference type="EMBL" id="CP106877">
    <property type="protein sequence ID" value="WAA12977.1"/>
    <property type="molecule type" value="Genomic_DNA"/>
</dbReference>
<dbReference type="AlphaFoldDB" id="A0A9E8S0Y1"/>
<gene>
    <name evidence="1" type="ORF">OE105_02295</name>
</gene>
<dbReference type="RefSeq" id="WP_275421111.1">
    <property type="nucleotide sequence ID" value="NZ_CP106877.1"/>
</dbReference>
<sequence>MKGKAWFIPVIVVAFLGMGVVFSSQFASLVSANDNLSEEVVEKTESLPCVGNGIGKGRQFFDESIRETVAEVLQMSPNELFQERMEGKTLAEIAEEQGVSEEDLLSVMMEVREKQLEQLVEDGVITEEQKEIRMENMDKRLMYVIENGRDVRKERGKCLKNVSDENGDKYQHRFKNGNV</sequence>
<dbReference type="Pfam" id="PF10925">
    <property type="entry name" value="DUF2680"/>
    <property type="match status" value="1"/>
</dbReference>